<dbReference type="EMBL" id="CZBP01000038">
    <property type="protein sequence ID" value="CUQ37446.1"/>
    <property type="molecule type" value="Genomic_DNA"/>
</dbReference>
<evidence type="ECO:0000313" key="2">
    <source>
        <dbReference type="EMBL" id="CUQ37446.1"/>
    </source>
</evidence>
<dbReference type="Proteomes" id="UP000095645">
    <property type="component" value="Unassembled WGS sequence"/>
</dbReference>
<reference evidence="3 4" key="1">
    <citation type="submission" date="2015-09" db="EMBL/GenBank/DDBJ databases">
        <authorList>
            <consortium name="Pathogen Informatics"/>
        </authorList>
    </citation>
    <scope>NUCLEOTIDE SEQUENCE [LARGE SCALE GENOMIC DNA]</scope>
    <source>
        <strain evidence="1 3">2789STDY5834861</strain>
        <strain evidence="2 4">2789STDY5834957</strain>
    </source>
</reference>
<evidence type="ECO:0000313" key="1">
    <source>
        <dbReference type="EMBL" id="CUN70710.1"/>
    </source>
</evidence>
<dbReference type="EMBL" id="CYZP01000005">
    <property type="protein sequence ID" value="CUN70710.1"/>
    <property type="molecule type" value="Genomic_DNA"/>
</dbReference>
<evidence type="ECO:0000313" key="4">
    <source>
        <dbReference type="Proteomes" id="UP000095762"/>
    </source>
</evidence>
<accession>A0A173Z4Q4</accession>
<dbReference type="Proteomes" id="UP000095762">
    <property type="component" value="Unassembled WGS sequence"/>
</dbReference>
<organism evidence="1 3">
    <name type="scientific">Blautia obeum</name>
    <dbReference type="NCBI Taxonomy" id="40520"/>
    <lineage>
        <taxon>Bacteria</taxon>
        <taxon>Bacillati</taxon>
        <taxon>Bacillota</taxon>
        <taxon>Clostridia</taxon>
        <taxon>Lachnospirales</taxon>
        <taxon>Lachnospiraceae</taxon>
        <taxon>Blautia</taxon>
    </lineage>
</organism>
<protein>
    <submittedName>
        <fullName evidence="1">Uncharacterized protein</fullName>
    </submittedName>
</protein>
<dbReference type="AlphaFoldDB" id="A0A173Z4Q4"/>
<gene>
    <name evidence="1" type="ORF">ERS852476_00869</name>
    <name evidence="2" type="ORF">ERS852569_03468</name>
</gene>
<sequence length="80" mass="8817">MGCRTEKFGAAALLFTFLIETTNGQILKNVPKTVFCVWVIKTNLKYIDISGGSWYDKNRNKSAISRKGDGYGIGTGNKIP</sequence>
<name>A0A173Z4Q4_9FIRM</name>
<evidence type="ECO:0000313" key="3">
    <source>
        <dbReference type="Proteomes" id="UP000095645"/>
    </source>
</evidence>
<proteinExistence type="predicted"/>